<keyword evidence="8" id="KW-0675">Receptor</keyword>
<keyword evidence="3" id="KW-0716">Sensory transduction</keyword>
<dbReference type="GO" id="GO:0005886">
    <property type="term" value="C:plasma membrane"/>
    <property type="evidence" value="ECO:0007669"/>
    <property type="project" value="UniProtKB-SubCell"/>
</dbReference>
<evidence type="ECO:0000256" key="10">
    <source>
        <dbReference type="SAM" id="Phobius"/>
    </source>
</evidence>
<keyword evidence="12" id="KW-1185">Reference proteome</keyword>
<proteinExistence type="predicted"/>
<dbReference type="GO" id="GO:0007165">
    <property type="term" value="P:signal transduction"/>
    <property type="evidence" value="ECO:0007669"/>
    <property type="project" value="UniProtKB-KW"/>
</dbReference>
<keyword evidence="6 10" id="KW-1133">Transmembrane helix</keyword>
<evidence type="ECO:0000313" key="12">
    <source>
        <dbReference type="Proteomes" id="UP001168990"/>
    </source>
</evidence>
<evidence type="ECO:0000256" key="1">
    <source>
        <dbReference type="ARBA" id="ARBA00004651"/>
    </source>
</evidence>
<dbReference type="PANTHER" id="PTHR21137">
    <property type="entry name" value="ODORANT RECEPTOR"/>
    <property type="match status" value="1"/>
</dbReference>
<keyword evidence="9" id="KW-0807">Transducer</keyword>
<evidence type="ECO:0000256" key="3">
    <source>
        <dbReference type="ARBA" id="ARBA00022606"/>
    </source>
</evidence>
<evidence type="ECO:0000256" key="2">
    <source>
        <dbReference type="ARBA" id="ARBA00022475"/>
    </source>
</evidence>
<evidence type="ECO:0000256" key="6">
    <source>
        <dbReference type="ARBA" id="ARBA00022989"/>
    </source>
</evidence>
<comment type="caution">
    <text evidence="11">The sequence shown here is derived from an EMBL/GenBank/DDBJ whole genome shotgun (WGS) entry which is preliminary data.</text>
</comment>
<comment type="subcellular location">
    <subcellularLocation>
        <location evidence="1">Cell membrane</location>
        <topology evidence="1">Multi-pass membrane protein</topology>
    </subcellularLocation>
</comment>
<feature type="transmembrane region" description="Helical" evidence="10">
    <location>
        <begin position="32"/>
        <end position="55"/>
    </location>
</feature>
<protein>
    <recommendedName>
        <fullName evidence="13">Odorant receptor</fullName>
    </recommendedName>
</protein>
<feature type="transmembrane region" description="Helical" evidence="10">
    <location>
        <begin position="447"/>
        <end position="465"/>
    </location>
</feature>
<keyword evidence="2" id="KW-1003">Cell membrane</keyword>
<feature type="transmembrane region" description="Helical" evidence="10">
    <location>
        <begin position="176"/>
        <end position="194"/>
    </location>
</feature>
<evidence type="ECO:0000256" key="7">
    <source>
        <dbReference type="ARBA" id="ARBA00023136"/>
    </source>
</evidence>
<feature type="transmembrane region" description="Helical" evidence="10">
    <location>
        <begin position="121"/>
        <end position="139"/>
    </location>
</feature>
<evidence type="ECO:0000256" key="8">
    <source>
        <dbReference type="ARBA" id="ARBA00023170"/>
    </source>
</evidence>
<feature type="transmembrane region" description="Helical" evidence="10">
    <location>
        <begin position="269"/>
        <end position="293"/>
    </location>
</feature>
<keyword evidence="5" id="KW-0552">Olfaction</keyword>
<dbReference type="Pfam" id="PF02949">
    <property type="entry name" value="7tm_6"/>
    <property type="match status" value="2"/>
</dbReference>
<accession>A0AA39KJZ1</accession>
<dbReference type="GO" id="GO:0005549">
    <property type="term" value="F:odorant binding"/>
    <property type="evidence" value="ECO:0007669"/>
    <property type="project" value="InterPro"/>
</dbReference>
<evidence type="ECO:0000256" key="4">
    <source>
        <dbReference type="ARBA" id="ARBA00022692"/>
    </source>
</evidence>
<dbReference type="GO" id="GO:0004984">
    <property type="term" value="F:olfactory receptor activity"/>
    <property type="evidence" value="ECO:0007669"/>
    <property type="project" value="InterPro"/>
</dbReference>
<dbReference type="InterPro" id="IPR004117">
    <property type="entry name" value="7tm6_olfct_rcpt"/>
</dbReference>
<keyword evidence="4 10" id="KW-0812">Transmembrane</keyword>
<dbReference type="Proteomes" id="UP001168990">
    <property type="component" value="Unassembled WGS sequence"/>
</dbReference>
<dbReference type="PANTHER" id="PTHR21137:SF35">
    <property type="entry name" value="ODORANT RECEPTOR 19A-RELATED"/>
    <property type="match status" value="1"/>
</dbReference>
<dbReference type="AlphaFoldDB" id="A0AA39KJZ1"/>
<reference evidence="11" key="1">
    <citation type="journal article" date="2023" name="bioRxiv">
        <title>Scaffold-level genome assemblies of two parasitoid biocontrol wasps reveal the parthenogenesis mechanism and an associated novel virus.</title>
        <authorList>
            <person name="Inwood S."/>
            <person name="Skelly J."/>
            <person name="Guhlin J."/>
            <person name="Harrop T."/>
            <person name="Goldson S."/>
            <person name="Dearden P."/>
        </authorList>
    </citation>
    <scope>NUCLEOTIDE SEQUENCE</scope>
    <source>
        <strain evidence="11">Irish</strain>
        <tissue evidence="11">Whole body</tissue>
    </source>
</reference>
<evidence type="ECO:0008006" key="13">
    <source>
        <dbReference type="Google" id="ProtNLM"/>
    </source>
</evidence>
<evidence type="ECO:0000256" key="9">
    <source>
        <dbReference type="ARBA" id="ARBA00023224"/>
    </source>
</evidence>
<evidence type="ECO:0000313" key="11">
    <source>
        <dbReference type="EMBL" id="KAK0164126.1"/>
    </source>
</evidence>
<dbReference type="EMBL" id="JAQQBS010001422">
    <property type="protein sequence ID" value="KAK0164126.1"/>
    <property type="molecule type" value="Genomic_DNA"/>
</dbReference>
<gene>
    <name evidence="11" type="ORF">PV328_002787</name>
</gene>
<evidence type="ECO:0000256" key="5">
    <source>
        <dbReference type="ARBA" id="ARBA00022725"/>
    </source>
</evidence>
<name>A0AA39KJZ1_9HYME</name>
<feature type="transmembrane region" description="Helical" evidence="10">
    <location>
        <begin position="61"/>
        <end position="81"/>
    </location>
</feature>
<keyword evidence="7 10" id="KW-0472">Membrane</keyword>
<reference evidence="11" key="2">
    <citation type="submission" date="2023-03" db="EMBL/GenBank/DDBJ databases">
        <authorList>
            <person name="Inwood S.N."/>
            <person name="Skelly J.G."/>
            <person name="Guhlin J."/>
            <person name="Harrop T.W.R."/>
            <person name="Goldson S.G."/>
            <person name="Dearden P.K."/>
        </authorList>
    </citation>
    <scope>NUCLEOTIDE SEQUENCE</scope>
    <source>
        <strain evidence="11">Irish</strain>
        <tissue evidence="11">Whole body</tissue>
    </source>
</reference>
<organism evidence="11 12">
    <name type="scientific">Microctonus aethiopoides</name>
    <dbReference type="NCBI Taxonomy" id="144406"/>
    <lineage>
        <taxon>Eukaryota</taxon>
        <taxon>Metazoa</taxon>
        <taxon>Ecdysozoa</taxon>
        <taxon>Arthropoda</taxon>
        <taxon>Hexapoda</taxon>
        <taxon>Insecta</taxon>
        <taxon>Pterygota</taxon>
        <taxon>Neoptera</taxon>
        <taxon>Endopterygota</taxon>
        <taxon>Hymenoptera</taxon>
        <taxon>Apocrita</taxon>
        <taxon>Ichneumonoidea</taxon>
        <taxon>Braconidae</taxon>
        <taxon>Euphorinae</taxon>
        <taxon>Microctonus</taxon>
    </lineage>
</organism>
<sequence length="730" mass="84926">MDFFDHPYYRTGKNVTRLIGRWPYQKYWESRICSFVTIFLCTSQFIAEVLGVIIYGNDKEIILESITPFMIDVVVAVKYVNAMLNLKTIMKLLDRLKEDWAIFTNEEDKHILNEYASTGQLIIYGYIVVVYVTTMVFITEPLMPKWINFIFHLNETVPNKYPVPIYWYKINMEKHFYFILCYESICIVTILTITVANDSMFIVFLQHACALFAVVGRQLENLPSRKNLENNWEYSDKFRKTNDIQYDYYVMCIKNHKRAIEFAKLLEDMYVWCFGVVIAINMPIMSVTAVQIATQSNTIQQTIKYIMFAGAQIMHLFFDCYLSQRLADNSTTIEKYIVHSEWYKMTLRTQKLITLVTLRSQEACQLTAGKLVILSMETFSVVLGVIVYFDDKEAVLESISPFMIDAAVACKYMNATFNMKTLKKNWSMCTSEEEKLILKKYAYVGRFIIYGYVGLVYFTTVLFITEPLIPKWINNILQSNETIPNKYPVPIYWHIIDMEDNFYPILCYESICIVAILTVELASDAMFIVFLQHACALFVVVGKQLENLPSKQYLENNWNFTKEFRKTNDIQHDYFVMCIKNHKRAIEFAELLEDMYVWCFGVVIAINMPIMSVTAVQIATQSNTILKVIKYSMYGSGQVLHLFFDCFLSQQLTDFSTAIQKHLTYSNWYDMSVKTQKLAVLVTLRTQEPCRLTAGQIVPLSMETFCTPHQIADSANKDQLYSLGTQVTVT</sequence>